<dbReference type="EMBL" id="PJNB01000001">
    <property type="protein sequence ID" value="PKW14658.1"/>
    <property type="molecule type" value="Genomic_DNA"/>
</dbReference>
<accession>A0A2N3XVD9</accession>
<comment type="caution">
    <text evidence="2">The sequence shown here is derived from an EMBL/GenBank/DDBJ whole genome shotgun (WGS) entry which is preliminary data.</text>
</comment>
<dbReference type="RefSeq" id="WP_010693737.1">
    <property type="nucleotide sequence ID" value="NZ_CP061007.1"/>
</dbReference>
<evidence type="ECO:0000313" key="2">
    <source>
        <dbReference type="EMBL" id="PKW14658.1"/>
    </source>
</evidence>
<dbReference type="Proteomes" id="UP000233786">
    <property type="component" value="Unassembled WGS sequence"/>
</dbReference>
<reference evidence="2" key="1">
    <citation type="submission" date="2017-12" db="EMBL/GenBank/DDBJ databases">
        <title>Sequencing the genomes of 1000 Actinobacteria strains.</title>
        <authorList>
            <person name="Klenk H.-P."/>
        </authorList>
    </citation>
    <scope>NUCLEOTIDE SEQUENCE [LARGE SCALE GENOMIC DNA]</scope>
    <source>
        <strain evidence="2">DSM 44228</strain>
    </source>
</reference>
<organism evidence="2 3">
    <name type="scientific">Saccharopolyspora spinosa</name>
    <dbReference type="NCBI Taxonomy" id="60894"/>
    <lineage>
        <taxon>Bacteria</taxon>
        <taxon>Bacillati</taxon>
        <taxon>Actinomycetota</taxon>
        <taxon>Actinomycetes</taxon>
        <taxon>Pseudonocardiales</taxon>
        <taxon>Pseudonocardiaceae</taxon>
        <taxon>Saccharopolyspora</taxon>
    </lineage>
</organism>
<dbReference type="Pfam" id="PF04149">
    <property type="entry name" value="DUF397"/>
    <property type="match status" value="1"/>
</dbReference>
<dbReference type="InterPro" id="IPR007278">
    <property type="entry name" value="DUF397"/>
</dbReference>
<feature type="domain" description="DUF397" evidence="1">
    <location>
        <begin position="5"/>
        <end position="44"/>
    </location>
</feature>
<keyword evidence="3" id="KW-1185">Reference proteome</keyword>
<protein>
    <submittedName>
        <fullName evidence="2">Uncharacterized protein DUF397</fullName>
    </submittedName>
</protein>
<proteinExistence type="predicted"/>
<dbReference type="OrthoDB" id="3696856at2"/>
<gene>
    <name evidence="2" type="ORF">A8926_2292</name>
</gene>
<sequence length="57" mass="6537">MINYKWQKSSYSHANGNCIELTTRLDAIRDSKDPYGPTLSVDVSTFVRAVQQGRFDR</sequence>
<evidence type="ECO:0000259" key="1">
    <source>
        <dbReference type="Pfam" id="PF04149"/>
    </source>
</evidence>
<evidence type="ECO:0000313" key="3">
    <source>
        <dbReference type="Proteomes" id="UP000233786"/>
    </source>
</evidence>
<name>A0A2N3XVD9_SACSN</name>
<dbReference type="STRING" id="994479.GCA_000194155_01784"/>
<dbReference type="AlphaFoldDB" id="A0A2N3XVD9"/>